<dbReference type="GO" id="GO:0035556">
    <property type="term" value="P:intracellular signal transduction"/>
    <property type="evidence" value="ECO:0007669"/>
    <property type="project" value="InterPro"/>
</dbReference>
<dbReference type="InterPro" id="IPR050471">
    <property type="entry name" value="AB_hydrolase"/>
</dbReference>
<feature type="domain" description="Guanylate cyclase" evidence="1">
    <location>
        <begin position="291"/>
        <end position="398"/>
    </location>
</feature>
<dbReference type="GO" id="GO:0004016">
    <property type="term" value="F:adenylate cyclase activity"/>
    <property type="evidence" value="ECO:0007669"/>
    <property type="project" value="UniProtKB-ARBA"/>
</dbReference>
<protein>
    <submittedName>
        <fullName evidence="2">Adenylate/guanylate cyclase domain-containing protein</fullName>
    </submittedName>
</protein>
<dbReference type="Pfam" id="PF00211">
    <property type="entry name" value="Guanylate_cyc"/>
    <property type="match status" value="1"/>
</dbReference>
<dbReference type="PANTHER" id="PTHR43433">
    <property type="entry name" value="HYDROLASE, ALPHA/BETA FOLD FAMILY PROTEIN"/>
    <property type="match status" value="1"/>
</dbReference>
<gene>
    <name evidence="2" type="ORF">CIT37_28845</name>
</gene>
<dbReference type="AlphaFoldDB" id="A0A2U8PD49"/>
<dbReference type="InterPro" id="IPR029058">
    <property type="entry name" value="AB_hydrolase_fold"/>
</dbReference>
<dbReference type="SUPFAM" id="SSF53474">
    <property type="entry name" value="alpha/beta-Hydrolases"/>
    <property type="match status" value="1"/>
</dbReference>
<name>A0A2U8PD49_9BRAD</name>
<evidence type="ECO:0000313" key="3">
    <source>
        <dbReference type="Proteomes" id="UP000215703"/>
    </source>
</evidence>
<reference evidence="2 3" key="1">
    <citation type="journal article" date="2014" name="Int. J. Syst. Evol. Microbiol.">
        <title>Bradyrhizobium ottawaense sp. nov., a symbiotic nitrogen fixing bacterium from root nodules of soybeans in Canada.</title>
        <authorList>
            <person name="Yu X."/>
            <person name="Cloutier S."/>
            <person name="Tambong J.T."/>
            <person name="Bromfield E.S."/>
        </authorList>
    </citation>
    <scope>NUCLEOTIDE SEQUENCE [LARGE SCALE GENOMIC DNA]</scope>
    <source>
        <strain evidence="2 3">OO99</strain>
    </source>
</reference>
<sequence length="450" mass="49580">MADIPATRYVKSDDVHIAYQVIGDGPRDLLFVPGFVSNLEALWQSPARTAFFCRLARFARIIMFDKRGTGMSDRGSQIFTLEQRMHDVQAVLDQVGSRQATLFGISEGGPMSLLYAATYPERTSALVLYGTYARRSWAPDYTFAWTDAQWSTFLDDIEHHWGTTDAMSLLMWAPSVAGNKHAVEQIAAYFRASASPGAASAIMRMNRDIDVRDILPVTRVPTLILHRTDDRVIDVKHARYMSQRIPRAKLIELNGEDHMVWVGNQDAILDEVEEFVTGHRQTAEPDRVLATVLFVDIAGSTERAAALGDGAWHVLLDAFYAKARGALGQYRGREINTAGDGFLATFDGPARAVRCASAIRDAVRPLDLKIRCGLHTGECEFVAHDIVGIAVHIGARVAALAAPGEVLVSQTVRDLVAGSGLAFEEKGTHLLKGVPDRWRLFRAVTGERFG</sequence>
<dbReference type="PANTHER" id="PTHR43433:SF8">
    <property type="entry name" value="BIFUNCTIONAL LIPASE_ADENYLATE CYCLASE LIPJ"/>
    <property type="match status" value="1"/>
</dbReference>
<dbReference type="PROSITE" id="PS50125">
    <property type="entry name" value="GUANYLATE_CYCLASE_2"/>
    <property type="match status" value="1"/>
</dbReference>
<dbReference type="InterPro" id="IPR029787">
    <property type="entry name" value="Nucleotide_cyclase"/>
</dbReference>
<dbReference type="CDD" id="cd07302">
    <property type="entry name" value="CHD"/>
    <property type="match status" value="1"/>
</dbReference>
<dbReference type="SMART" id="SM00044">
    <property type="entry name" value="CYCc"/>
    <property type="match status" value="1"/>
</dbReference>
<dbReference type="RefSeq" id="WP_095426321.1">
    <property type="nucleotide sequence ID" value="NZ_CP029425.2"/>
</dbReference>
<dbReference type="Proteomes" id="UP000215703">
    <property type="component" value="Chromosome"/>
</dbReference>
<organism evidence="2 3">
    <name type="scientific">Bradyrhizobium ottawaense</name>
    <dbReference type="NCBI Taxonomy" id="931866"/>
    <lineage>
        <taxon>Bacteria</taxon>
        <taxon>Pseudomonadati</taxon>
        <taxon>Pseudomonadota</taxon>
        <taxon>Alphaproteobacteria</taxon>
        <taxon>Hyphomicrobiales</taxon>
        <taxon>Nitrobacteraceae</taxon>
        <taxon>Bradyrhizobium</taxon>
    </lineage>
</organism>
<dbReference type="GeneID" id="92966643"/>
<dbReference type="InterPro" id="IPR001054">
    <property type="entry name" value="A/G_cyclase"/>
</dbReference>
<dbReference type="EMBL" id="CP029425">
    <property type="protein sequence ID" value="AWL95703.1"/>
    <property type="molecule type" value="Genomic_DNA"/>
</dbReference>
<proteinExistence type="predicted"/>
<dbReference type="PRINTS" id="PR00111">
    <property type="entry name" value="ABHYDROLASE"/>
</dbReference>
<accession>A0A2U8PD49</accession>
<dbReference type="InterPro" id="IPR000073">
    <property type="entry name" value="AB_hydrolase_1"/>
</dbReference>
<dbReference type="SUPFAM" id="SSF55073">
    <property type="entry name" value="Nucleotide cyclase"/>
    <property type="match status" value="1"/>
</dbReference>
<reference evidence="2 3" key="2">
    <citation type="journal article" date="2017" name="Syst. Appl. Microbiol.">
        <title>Soybeans inoculated with root zone soils of Canadian native legumes harbour diverse and novel Bradyrhizobium spp. that possess agricultural potential.</title>
        <authorList>
            <person name="Bromfield E.S.P."/>
            <person name="Cloutier S."/>
            <person name="Tambong J.T."/>
            <person name="Tran Thi T.V."/>
        </authorList>
    </citation>
    <scope>NUCLEOTIDE SEQUENCE [LARGE SCALE GENOMIC DNA]</scope>
    <source>
        <strain evidence="2 3">OO99</strain>
    </source>
</reference>
<dbReference type="Gene3D" id="3.30.70.1230">
    <property type="entry name" value="Nucleotide cyclase"/>
    <property type="match status" value="1"/>
</dbReference>
<dbReference type="Gene3D" id="3.40.50.1820">
    <property type="entry name" value="alpha/beta hydrolase"/>
    <property type="match status" value="1"/>
</dbReference>
<dbReference type="KEGG" id="bot:CIT37_28845"/>
<dbReference type="GO" id="GO:0009190">
    <property type="term" value="P:cyclic nucleotide biosynthetic process"/>
    <property type="evidence" value="ECO:0007669"/>
    <property type="project" value="InterPro"/>
</dbReference>
<dbReference type="Pfam" id="PF00561">
    <property type="entry name" value="Abhydrolase_1"/>
    <property type="match status" value="1"/>
</dbReference>
<evidence type="ECO:0000259" key="1">
    <source>
        <dbReference type="PROSITE" id="PS50125"/>
    </source>
</evidence>
<evidence type="ECO:0000313" key="2">
    <source>
        <dbReference type="EMBL" id="AWL95703.1"/>
    </source>
</evidence>